<dbReference type="SUPFAM" id="SSF47090">
    <property type="entry name" value="PGBD-like"/>
    <property type="match status" value="1"/>
</dbReference>
<reference evidence="3 4" key="1">
    <citation type="submission" date="2018-06" db="EMBL/GenBank/DDBJ databases">
        <authorList>
            <consortium name="Pathogen Informatics"/>
            <person name="Doyle S."/>
        </authorList>
    </citation>
    <scope>NUCLEOTIDE SEQUENCE [LARGE SCALE GENOMIC DNA]</scope>
    <source>
        <strain evidence="3 4">NCTC13337</strain>
    </source>
</reference>
<dbReference type="Gene3D" id="1.10.8.350">
    <property type="entry name" value="Bacterial muramidase"/>
    <property type="match status" value="1"/>
</dbReference>
<feature type="domain" description="Peptidoglycan binding-like" evidence="1">
    <location>
        <begin position="352"/>
        <end position="400"/>
    </location>
</feature>
<dbReference type="InterPro" id="IPR036365">
    <property type="entry name" value="PGBD-like_sf"/>
</dbReference>
<name>A0A380MS57_9GAMM</name>
<dbReference type="InterPro" id="IPR023346">
    <property type="entry name" value="Lysozyme-like_dom_sf"/>
</dbReference>
<proteinExistence type="predicted"/>
<evidence type="ECO:0000313" key="4">
    <source>
        <dbReference type="Proteomes" id="UP000254601"/>
    </source>
</evidence>
<protein>
    <submittedName>
        <fullName evidence="3">Membrane-bound lytic murein transglycosylase B</fullName>
        <ecNumber evidence="3">4.2.2.-</ecNumber>
    </submittedName>
</protein>
<dbReference type="InterPro" id="IPR031304">
    <property type="entry name" value="SLT_2"/>
</dbReference>
<dbReference type="OrthoDB" id="9772911at2"/>
<dbReference type="PANTHER" id="PTHR30163:SF8">
    <property type="entry name" value="LYTIC MUREIN TRANSGLYCOSYLASE"/>
    <property type="match status" value="1"/>
</dbReference>
<gene>
    <name evidence="3" type="primary">mltB_1</name>
    <name evidence="3" type="ORF">NCTC13337_01038</name>
</gene>
<dbReference type="EC" id="4.2.2.-" evidence="3"/>
<dbReference type="Pfam" id="PF13406">
    <property type="entry name" value="SLT_2"/>
    <property type="match status" value="1"/>
</dbReference>
<dbReference type="GO" id="GO:0008933">
    <property type="term" value="F:peptidoglycan lytic transglycosylase activity"/>
    <property type="evidence" value="ECO:0007669"/>
    <property type="project" value="TreeGrafter"/>
</dbReference>
<evidence type="ECO:0000313" key="3">
    <source>
        <dbReference type="EMBL" id="SUO95004.1"/>
    </source>
</evidence>
<dbReference type="Gene3D" id="1.10.101.10">
    <property type="entry name" value="PGBD-like superfamily/PGBD"/>
    <property type="match status" value="1"/>
</dbReference>
<sequence>MFSQVLWSAVLVTALTACSVYQRQPVIVSAAQEAISSAELPINRFEDWRAHFYQKALKQGIDEQTLHQLLDNVQENPQIVALDRKQPEFAKMPWEYLSSAVSQTRIDSGRKKIREQSALLQSLEAQTGVPAQIIAAIWGMETSYGAATGKSNLVNALATLAYEGRRREFAEQQLMALARLLSTGDVPWQPLTGSWAGGMGHTQFIPETWLNYGVDANGDGIRNPWDKADALASTANYLARSGWKRNLPWGVEVQLPAQADANWIGEKHTFADWQRLGLRAVSGSLPANAMAELWLPAGIHGPALLLSDNFRVIKVYNNSSNYALAVALLGEALKGKAGLKTPWPRDERPLSTEQIRLLQQRLSAQGYDTKGTDGILGANTRKAFQAWQRANGQFADGFVSQNSASTLLQ</sequence>
<dbReference type="GO" id="GO:0009253">
    <property type="term" value="P:peptidoglycan catabolic process"/>
    <property type="evidence" value="ECO:0007669"/>
    <property type="project" value="TreeGrafter"/>
</dbReference>
<organism evidence="3 4">
    <name type="scientific">Suttonella ornithocola</name>
    <dbReference type="NCBI Taxonomy" id="279832"/>
    <lineage>
        <taxon>Bacteria</taxon>
        <taxon>Pseudomonadati</taxon>
        <taxon>Pseudomonadota</taxon>
        <taxon>Gammaproteobacteria</taxon>
        <taxon>Cardiobacteriales</taxon>
        <taxon>Cardiobacteriaceae</taxon>
        <taxon>Suttonella</taxon>
    </lineage>
</organism>
<dbReference type="InterPro" id="IPR036366">
    <property type="entry name" value="PGBDSf"/>
</dbReference>
<dbReference type="RefSeq" id="WP_072576713.1">
    <property type="nucleotide sequence ID" value="NZ_LWHB01000093.1"/>
</dbReference>
<dbReference type="InterPro" id="IPR002477">
    <property type="entry name" value="Peptidoglycan-bd-like"/>
</dbReference>
<dbReference type="InterPro" id="IPR043426">
    <property type="entry name" value="MltB-like"/>
</dbReference>
<dbReference type="Gene3D" id="1.10.530.10">
    <property type="match status" value="1"/>
</dbReference>
<keyword evidence="3" id="KW-0456">Lyase</keyword>
<dbReference type="Pfam" id="PF01471">
    <property type="entry name" value="PG_binding_1"/>
    <property type="match status" value="1"/>
</dbReference>
<dbReference type="EMBL" id="UHIC01000001">
    <property type="protein sequence ID" value="SUO95004.1"/>
    <property type="molecule type" value="Genomic_DNA"/>
</dbReference>
<dbReference type="InterPro" id="IPR011970">
    <property type="entry name" value="MltB_2"/>
</dbReference>
<dbReference type="NCBIfam" id="TIGR02283">
    <property type="entry name" value="MltB_2"/>
    <property type="match status" value="1"/>
</dbReference>
<dbReference type="PANTHER" id="PTHR30163">
    <property type="entry name" value="MEMBRANE-BOUND LYTIC MUREIN TRANSGLYCOSYLASE B"/>
    <property type="match status" value="1"/>
</dbReference>
<dbReference type="Proteomes" id="UP000254601">
    <property type="component" value="Unassembled WGS sequence"/>
</dbReference>
<evidence type="ECO:0000259" key="2">
    <source>
        <dbReference type="Pfam" id="PF13406"/>
    </source>
</evidence>
<dbReference type="AlphaFoldDB" id="A0A380MS57"/>
<dbReference type="SUPFAM" id="SSF53955">
    <property type="entry name" value="Lysozyme-like"/>
    <property type="match status" value="1"/>
</dbReference>
<evidence type="ECO:0000259" key="1">
    <source>
        <dbReference type="Pfam" id="PF01471"/>
    </source>
</evidence>
<feature type="domain" description="Transglycosylase SLT" evidence="2">
    <location>
        <begin position="45"/>
        <end position="330"/>
    </location>
</feature>
<dbReference type="CDD" id="cd13399">
    <property type="entry name" value="Slt35-like"/>
    <property type="match status" value="1"/>
</dbReference>
<accession>A0A380MS57</accession>
<keyword evidence="4" id="KW-1185">Reference proteome</keyword>